<reference evidence="1" key="1">
    <citation type="submission" date="2018-05" db="EMBL/GenBank/DDBJ databases">
        <authorList>
            <person name="Lanie J.A."/>
            <person name="Ng W.-L."/>
            <person name="Kazmierczak K.M."/>
            <person name="Andrzejewski T.M."/>
            <person name="Davidsen T.M."/>
            <person name="Wayne K.J."/>
            <person name="Tettelin H."/>
            <person name="Glass J.I."/>
            <person name="Rusch D."/>
            <person name="Podicherti R."/>
            <person name="Tsui H.-C.T."/>
            <person name="Winkler M.E."/>
        </authorList>
    </citation>
    <scope>NUCLEOTIDE SEQUENCE</scope>
</reference>
<dbReference type="EMBL" id="UINC01081697">
    <property type="protein sequence ID" value="SVC25804.1"/>
    <property type="molecule type" value="Genomic_DNA"/>
</dbReference>
<accession>A0A382KLM6</accession>
<evidence type="ECO:0000313" key="1">
    <source>
        <dbReference type="EMBL" id="SVC25804.1"/>
    </source>
</evidence>
<gene>
    <name evidence="1" type="ORF">METZ01_LOCUS278658</name>
</gene>
<organism evidence="1">
    <name type="scientific">marine metagenome</name>
    <dbReference type="NCBI Taxonomy" id="408172"/>
    <lineage>
        <taxon>unclassified sequences</taxon>
        <taxon>metagenomes</taxon>
        <taxon>ecological metagenomes</taxon>
    </lineage>
</organism>
<feature type="non-terminal residue" evidence="1">
    <location>
        <position position="1"/>
    </location>
</feature>
<name>A0A382KLM6_9ZZZZ</name>
<protein>
    <submittedName>
        <fullName evidence="1">Uncharacterized protein</fullName>
    </submittedName>
</protein>
<dbReference type="AlphaFoldDB" id="A0A382KLM6"/>
<sequence length="59" mass="6524">VPLDAQHPVTVCFDGLDDVFSRATAGRPTNGPDSFTEMSQGLVVERVDVYLWPVEGLRY</sequence>
<proteinExistence type="predicted"/>